<dbReference type="GO" id="GO:0097431">
    <property type="term" value="C:mitotic spindle pole"/>
    <property type="evidence" value="ECO:0007669"/>
    <property type="project" value="TreeGrafter"/>
</dbReference>
<organism evidence="6 7">
    <name type="scientific">Scleropages formosus</name>
    <name type="common">Asian bonytongue</name>
    <name type="synonym">Osteoglossum formosum</name>
    <dbReference type="NCBI Taxonomy" id="113540"/>
    <lineage>
        <taxon>Eukaryota</taxon>
        <taxon>Metazoa</taxon>
        <taxon>Chordata</taxon>
        <taxon>Craniata</taxon>
        <taxon>Vertebrata</taxon>
        <taxon>Euteleostomi</taxon>
        <taxon>Actinopterygii</taxon>
        <taxon>Neopterygii</taxon>
        <taxon>Teleostei</taxon>
        <taxon>Osteoglossocephala</taxon>
        <taxon>Osteoglossomorpha</taxon>
        <taxon>Osteoglossiformes</taxon>
        <taxon>Osteoglossidae</taxon>
        <taxon>Scleropages</taxon>
    </lineage>
</organism>
<proteinExistence type="predicted"/>
<evidence type="ECO:0000259" key="5">
    <source>
        <dbReference type="Pfam" id="PF07989"/>
    </source>
</evidence>
<dbReference type="GO" id="GO:0035371">
    <property type="term" value="C:microtubule plus-end"/>
    <property type="evidence" value="ECO:0007669"/>
    <property type="project" value="TreeGrafter"/>
</dbReference>
<feature type="region of interest" description="Disordered" evidence="4">
    <location>
        <begin position="152"/>
        <end position="178"/>
    </location>
</feature>
<dbReference type="Pfam" id="PF07989">
    <property type="entry name" value="Cnn_1N"/>
    <property type="match status" value="1"/>
</dbReference>
<feature type="coiled-coil region" evidence="3">
    <location>
        <begin position="61"/>
        <end position="142"/>
    </location>
</feature>
<evidence type="ECO:0000313" key="7">
    <source>
        <dbReference type="Proteomes" id="UP000034805"/>
    </source>
</evidence>
<sequence>MGHHDAPFSGGPIMSNGYRTLSQHLNDLKKENFSLKLRIYFLEERIQQKYEESGEDVHKRNIELKVEVESLKQELQDKQCHLDKALTTAESVSSHNEAELQRRCEEQQQEIDHMQEILESKIQLLQEEAKLARNEAAKMATLVDSRSLCSLPADASSKESPEERTQMSPGVTGNGDRTVEDLTQALRDKEARVAELADEGTLLRRKTSELESRVRELMAALQKKEQDAEGEIDEDELCTQQEYRRVGSGS</sequence>
<dbReference type="Proteomes" id="UP000034805">
    <property type="component" value="Unassembled WGS sequence"/>
</dbReference>
<dbReference type="GO" id="GO:0007099">
    <property type="term" value="P:centriole replication"/>
    <property type="evidence" value="ECO:0007669"/>
    <property type="project" value="TreeGrafter"/>
</dbReference>
<feature type="compositionally biased region" description="Acidic residues" evidence="4">
    <location>
        <begin position="228"/>
        <end position="237"/>
    </location>
</feature>
<dbReference type="GO" id="GO:0005737">
    <property type="term" value="C:cytoplasm"/>
    <property type="evidence" value="ECO:0007669"/>
    <property type="project" value="UniProtKB-SubCell"/>
</dbReference>
<protein>
    <recommendedName>
        <fullName evidence="5">Centrosomin N-terminal motif 1 domain-containing protein</fullName>
    </recommendedName>
</protein>
<dbReference type="GO" id="GO:0046600">
    <property type="term" value="P:negative regulation of centriole replication"/>
    <property type="evidence" value="ECO:0007669"/>
    <property type="project" value="TreeGrafter"/>
</dbReference>
<evidence type="ECO:0000256" key="1">
    <source>
        <dbReference type="ARBA" id="ARBA00004496"/>
    </source>
</evidence>
<dbReference type="GO" id="GO:0001578">
    <property type="term" value="P:microtubule bundle formation"/>
    <property type="evidence" value="ECO:0007669"/>
    <property type="project" value="TreeGrafter"/>
</dbReference>
<dbReference type="GO" id="GO:0090266">
    <property type="term" value="P:regulation of mitotic cell cycle spindle assembly checkpoint"/>
    <property type="evidence" value="ECO:0007669"/>
    <property type="project" value="TreeGrafter"/>
</dbReference>
<name>A0A0P7UJY7_SCLFO</name>
<evidence type="ECO:0000256" key="2">
    <source>
        <dbReference type="ARBA" id="ARBA00022490"/>
    </source>
</evidence>
<dbReference type="GO" id="GO:0000132">
    <property type="term" value="P:establishment of mitotic spindle orientation"/>
    <property type="evidence" value="ECO:0007669"/>
    <property type="project" value="TreeGrafter"/>
</dbReference>
<comment type="subcellular location">
    <subcellularLocation>
        <location evidence="1">Cytoplasm</location>
    </subcellularLocation>
</comment>
<dbReference type="EMBL" id="JARO02003522">
    <property type="protein sequence ID" value="KPP70326.1"/>
    <property type="molecule type" value="Genomic_DNA"/>
</dbReference>
<feature type="region of interest" description="Disordered" evidence="4">
    <location>
        <begin position="224"/>
        <end position="250"/>
    </location>
</feature>
<dbReference type="GO" id="GO:0008017">
    <property type="term" value="F:microtubule binding"/>
    <property type="evidence" value="ECO:0007669"/>
    <property type="project" value="TreeGrafter"/>
</dbReference>
<comment type="caution">
    <text evidence="6">The sequence shown here is derived from an EMBL/GenBank/DDBJ whole genome shotgun (WGS) entry which is preliminary data.</text>
</comment>
<evidence type="ECO:0000256" key="4">
    <source>
        <dbReference type="SAM" id="MobiDB-lite"/>
    </source>
</evidence>
<dbReference type="PANTHER" id="PTHR46930">
    <property type="entry name" value="CDK5 REGULATORY SUBUNIT-ASSOCIATED PROTEIN 2"/>
    <property type="match status" value="1"/>
</dbReference>
<dbReference type="PANTHER" id="PTHR46930:SF1">
    <property type="entry name" value="CDK5 REGULATORY SUBUNIT-ASSOCIATED PROTEIN 2"/>
    <property type="match status" value="1"/>
</dbReference>
<evidence type="ECO:0000256" key="3">
    <source>
        <dbReference type="SAM" id="Coils"/>
    </source>
</evidence>
<feature type="domain" description="Centrosomin N-terminal motif 1" evidence="5">
    <location>
        <begin position="21"/>
        <end position="85"/>
    </location>
</feature>
<reference evidence="6 7" key="1">
    <citation type="submission" date="2015-08" db="EMBL/GenBank/DDBJ databases">
        <title>The genome of the Asian arowana (Scleropages formosus).</title>
        <authorList>
            <person name="Tan M.H."/>
            <person name="Gan H.M."/>
            <person name="Croft L.J."/>
            <person name="Austin C.M."/>
        </authorList>
    </citation>
    <scope>NUCLEOTIDE SEQUENCE [LARGE SCALE GENOMIC DNA]</scope>
    <source>
        <strain evidence="6">Aro1</strain>
    </source>
</reference>
<keyword evidence="2" id="KW-0963">Cytoplasm</keyword>
<dbReference type="InterPro" id="IPR012943">
    <property type="entry name" value="Cnn_1N"/>
</dbReference>
<accession>A0A0P7UJY7</accession>
<dbReference type="GO" id="GO:0000242">
    <property type="term" value="C:pericentriolar material"/>
    <property type="evidence" value="ECO:0007669"/>
    <property type="project" value="TreeGrafter"/>
</dbReference>
<feature type="compositionally biased region" description="Basic and acidic residues" evidence="4">
    <location>
        <begin position="156"/>
        <end position="165"/>
    </location>
</feature>
<keyword evidence="3" id="KW-0175">Coiled coil</keyword>
<dbReference type="GO" id="GO:0007059">
    <property type="term" value="P:chromosome segregation"/>
    <property type="evidence" value="ECO:0007669"/>
    <property type="project" value="TreeGrafter"/>
</dbReference>
<dbReference type="GO" id="GO:0043015">
    <property type="term" value="F:gamma-tubulin binding"/>
    <property type="evidence" value="ECO:0007669"/>
    <property type="project" value="TreeGrafter"/>
</dbReference>
<gene>
    <name evidence="6" type="ORF">Z043_110850</name>
</gene>
<dbReference type="InterPro" id="IPR042791">
    <property type="entry name" value="CDK5RAP2"/>
</dbReference>
<dbReference type="AlphaFoldDB" id="A0A0P7UJY7"/>
<evidence type="ECO:0000313" key="6">
    <source>
        <dbReference type="EMBL" id="KPP70326.1"/>
    </source>
</evidence>